<dbReference type="RefSeq" id="WP_057788619.1">
    <property type="nucleotide sequence ID" value="NZ_JQCD01000030.1"/>
</dbReference>
<dbReference type="Proteomes" id="UP000051673">
    <property type="component" value="Unassembled WGS sequence"/>
</dbReference>
<dbReference type="InterPro" id="IPR027417">
    <property type="entry name" value="P-loop_NTPase"/>
</dbReference>
<dbReference type="InterPro" id="IPR017871">
    <property type="entry name" value="ABC_transporter-like_CS"/>
</dbReference>
<dbReference type="Pfam" id="PF00005">
    <property type="entry name" value="ABC_tran"/>
    <property type="match status" value="1"/>
</dbReference>
<dbReference type="PANTHER" id="PTHR42939:SF1">
    <property type="entry name" value="ABC TRANSPORTER ATP-BINDING PROTEIN ALBC-RELATED"/>
    <property type="match status" value="1"/>
</dbReference>
<feature type="domain" description="ABC transporter" evidence="4">
    <location>
        <begin position="2"/>
        <end position="229"/>
    </location>
</feature>
<gene>
    <name evidence="5" type="ORF">IV67_GL000937</name>
</gene>
<dbReference type="InterPro" id="IPR025302">
    <property type="entry name" value="DrrA1/2-like_C"/>
</dbReference>
<evidence type="ECO:0000256" key="3">
    <source>
        <dbReference type="ARBA" id="ARBA00022840"/>
    </source>
</evidence>
<dbReference type="PATRIC" id="fig|1620.3.peg.953"/>
<keyword evidence="6" id="KW-1185">Reference proteome</keyword>
<dbReference type="EMBL" id="JQCD01000030">
    <property type="protein sequence ID" value="KRN76360.1"/>
    <property type="molecule type" value="Genomic_DNA"/>
</dbReference>
<proteinExistence type="predicted"/>
<dbReference type="OrthoDB" id="9801987at2"/>
<dbReference type="GO" id="GO:0016887">
    <property type="term" value="F:ATP hydrolysis activity"/>
    <property type="evidence" value="ECO:0007669"/>
    <property type="project" value="InterPro"/>
</dbReference>
<keyword evidence="1" id="KW-0813">Transport</keyword>
<organism evidence="5 6">
    <name type="scientific">Weissella minor</name>
    <dbReference type="NCBI Taxonomy" id="1620"/>
    <lineage>
        <taxon>Bacteria</taxon>
        <taxon>Bacillati</taxon>
        <taxon>Bacillota</taxon>
        <taxon>Bacilli</taxon>
        <taxon>Lactobacillales</taxon>
        <taxon>Lactobacillaceae</taxon>
        <taxon>Weissella</taxon>
    </lineage>
</organism>
<keyword evidence="2" id="KW-0547">Nucleotide-binding</keyword>
<evidence type="ECO:0000256" key="2">
    <source>
        <dbReference type="ARBA" id="ARBA00022741"/>
    </source>
</evidence>
<reference evidence="5 6" key="1">
    <citation type="journal article" date="2015" name="Genome Announc.">
        <title>Expanding the biotechnology potential of lactobacilli through comparative genomics of 213 strains and associated genera.</title>
        <authorList>
            <person name="Sun Z."/>
            <person name="Harris H.M."/>
            <person name="McCann A."/>
            <person name="Guo C."/>
            <person name="Argimon S."/>
            <person name="Zhang W."/>
            <person name="Yang X."/>
            <person name="Jeffery I.B."/>
            <person name="Cooney J.C."/>
            <person name="Kagawa T.F."/>
            <person name="Liu W."/>
            <person name="Song Y."/>
            <person name="Salvetti E."/>
            <person name="Wrobel A."/>
            <person name="Rasinkangas P."/>
            <person name="Parkhill J."/>
            <person name="Rea M.C."/>
            <person name="O'Sullivan O."/>
            <person name="Ritari J."/>
            <person name="Douillard F.P."/>
            <person name="Paul Ross R."/>
            <person name="Yang R."/>
            <person name="Briner A.E."/>
            <person name="Felis G.E."/>
            <person name="de Vos W.M."/>
            <person name="Barrangou R."/>
            <person name="Klaenhammer T.R."/>
            <person name="Caufield P.W."/>
            <person name="Cui Y."/>
            <person name="Zhang H."/>
            <person name="O'Toole P.W."/>
        </authorList>
    </citation>
    <scope>NUCLEOTIDE SEQUENCE [LARGE SCALE GENOMIC DNA]</scope>
    <source>
        <strain evidence="5 6">DSM 20014</strain>
    </source>
</reference>
<dbReference type="GO" id="GO:0005524">
    <property type="term" value="F:ATP binding"/>
    <property type="evidence" value="ECO:0007669"/>
    <property type="project" value="UniProtKB-KW"/>
</dbReference>
<dbReference type="PROSITE" id="PS50893">
    <property type="entry name" value="ABC_TRANSPORTER_2"/>
    <property type="match status" value="1"/>
</dbReference>
<name>A0A0R2JG84_9LACO</name>
<comment type="caution">
    <text evidence="5">The sequence shown here is derived from an EMBL/GenBank/DDBJ whole genome shotgun (WGS) entry which is preliminary data.</text>
</comment>
<evidence type="ECO:0000313" key="5">
    <source>
        <dbReference type="EMBL" id="KRN76360.1"/>
    </source>
</evidence>
<protein>
    <submittedName>
        <fullName evidence="5">ABC transporter ATP binding protein</fullName>
    </submittedName>
</protein>
<dbReference type="InterPro" id="IPR051782">
    <property type="entry name" value="ABC_Transporter_VariousFunc"/>
</dbReference>
<dbReference type="SMART" id="SM00382">
    <property type="entry name" value="AAA"/>
    <property type="match status" value="1"/>
</dbReference>
<dbReference type="STRING" id="1620.IV67_GL000937"/>
<dbReference type="AlphaFoldDB" id="A0A0R2JG84"/>
<dbReference type="PANTHER" id="PTHR42939">
    <property type="entry name" value="ABC TRANSPORTER ATP-BINDING PROTEIN ALBC-RELATED"/>
    <property type="match status" value="1"/>
</dbReference>
<keyword evidence="3" id="KW-0067">ATP-binding</keyword>
<evidence type="ECO:0000313" key="6">
    <source>
        <dbReference type="Proteomes" id="UP000051673"/>
    </source>
</evidence>
<dbReference type="InterPro" id="IPR003593">
    <property type="entry name" value="AAA+_ATPase"/>
</dbReference>
<dbReference type="Gene3D" id="3.40.50.300">
    <property type="entry name" value="P-loop containing nucleotide triphosphate hydrolases"/>
    <property type="match status" value="1"/>
</dbReference>
<dbReference type="InterPro" id="IPR003439">
    <property type="entry name" value="ABC_transporter-like_ATP-bd"/>
</dbReference>
<evidence type="ECO:0000259" key="4">
    <source>
        <dbReference type="PROSITE" id="PS50893"/>
    </source>
</evidence>
<evidence type="ECO:0000256" key="1">
    <source>
        <dbReference type="ARBA" id="ARBA00022448"/>
    </source>
</evidence>
<dbReference type="SUPFAM" id="SSF52540">
    <property type="entry name" value="P-loop containing nucleoside triphosphate hydrolases"/>
    <property type="match status" value="1"/>
</dbReference>
<sequence>MIEITELTKQFGTKTAVNHLNMTIKPGEVMGLIGQNGAGKTTTFRMILDFIEATSGTVTWDGAKIDDVKRQKLGFLPEERGLYQKASIENQILYFAELHGMKKADAKIALRDWMKRLNVVGKPEDKVQSLSKGNAQKIQLIATVIFEPEFLILDEPFSGLDPVNTELMMQEILNLKAQGAMIIFSSHDMAGVEKLSDKLTMLRHGNVVLQGEPNALREQFGRTEIYLEAPISDTELLQIPGIAQLEHAGNGRKLHLSDPAVGKDVFNLVTQTGYIPVFAQEPPTLDTIFRREVAAGEQNHA</sequence>
<dbReference type="Pfam" id="PF13732">
    <property type="entry name" value="DrrA1-3_C"/>
    <property type="match status" value="1"/>
</dbReference>
<accession>A0A0R2JG84</accession>
<dbReference type="PROSITE" id="PS00211">
    <property type="entry name" value="ABC_TRANSPORTER_1"/>
    <property type="match status" value="1"/>
</dbReference>